<dbReference type="EMBL" id="CP066775">
    <property type="protein sequence ID" value="QQL48672.1"/>
    <property type="molecule type" value="Genomic_DNA"/>
</dbReference>
<keyword evidence="1" id="KW-0121">Carboxypeptidase</keyword>
<protein>
    <submittedName>
        <fullName evidence="1">Carboxypeptidase-like regulatory domain-containing protein</fullName>
    </submittedName>
</protein>
<keyword evidence="1" id="KW-0378">Hydrolase</keyword>
<proteinExistence type="predicted"/>
<dbReference type="InterPro" id="IPR043741">
    <property type="entry name" value="DUF5686"/>
</dbReference>
<reference evidence="1 2" key="1">
    <citation type="submission" date="2020-12" db="EMBL/GenBank/DDBJ databases">
        <title>HMF7856_wgs.fasta genome submission.</title>
        <authorList>
            <person name="Kang H."/>
            <person name="Kim H."/>
            <person name="Joh K."/>
        </authorList>
    </citation>
    <scope>NUCLEOTIDE SEQUENCE [LARGE SCALE GENOMIC DNA]</scope>
    <source>
        <strain evidence="1 2">HMF7856</strain>
    </source>
</reference>
<dbReference type="KEGG" id="mgik:GO620_010820"/>
<keyword evidence="2" id="KW-1185">Reference proteome</keyword>
<sequence length="826" mass="93999">MYKRIIFSAALLLWVFTASAQQFTLSGNIVDDTGAPVPFASILVKGTTRGTSANNDGNYSLNLAKGQYEILFKAIGYKEELKRVNISGNTKLDVRLAVAAYQLNAVTIRPGGEDPSYAIIRKAIRKRNGYLNEVNAYSAEVYLKGLQKLLAAPKKFLGRDINQIAREYGLDSNRRGIVYLSESQSKLTFEKPDKIHEEMISSKVSGSNRAFSFNRASDIRVNMYENYQNWEQISNRPLVSPIADNALSYYNYKWLGTSEENGETINKIQVTPKHSYDPAFAGIIYIMEDSWRLHSFDLEITKSANLNIVDTLKVKEQYVPVGKKVWMPSTAKMEFNGGIFGFKFGGYFIAVYSNYNLNPTLNQKEFAEVLKIPQGVNKKDSVYWQQERPVPLTTEEITDYQKKAILAKKRESKPYLDSLDRIGNRVTANKLLLTGILERDRYKKQYTYFSPLLTSFLYNTVEGFTFNYNVNYVKQIDSINNKYLRLGGNVRYGIRNERFHGFVDGTVPLSGSTLSFAVGNSMFDINNTNPTSPLFNTFNSLFRRLNQLKLYERSFVTVSLNKRIYGGLRGGITIDYSDRQWLPNTSLYSITNLQNYEFTSNNPLTPKADNPLFPRNQSFTVNLHASYNFSNRYETYPTGRRYLPSPYPTLTVNYTRAIRNVFGSDVDYNFVKATLSKEDISLGPIGKSSFYIGAGKFFGVKQIYFTDYAHFYGNEGVFFVNAPNAFLILPLYEFSTPESYLEAHYEHNFGGYFLSRVPLIRKLKLHEIVNVNYLATPQIGNYVEFAAGVQLYGIRFQMGRSFRTDGHSTSTALIGLALPMRPARPN</sequence>
<evidence type="ECO:0000313" key="2">
    <source>
        <dbReference type="Proteomes" id="UP000429232"/>
    </source>
</evidence>
<dbReference type="GO" id="GO:0004180">
    <property type="term" value="F:carboxypeptidase activity"/>
    <property type="evidence" value="ECO:0007669"/>
    <property type="project" value="UniProtKB-KW"/>
</dbReference>
<dbReference type="Pfam" id="PF13715">
    <property type="entry name" value="CarbopepD_reg_2"/>
    <property type="match status" value="1"/>
</dbReference>
<dbReference type="InterPro" id="IPR008969">
    <property type="entry name" value="CarboxyPept-like_regulatory"/>
</dbReference>
<accession>A0A6I4INQ3</accession>
<dbReference type="Pfam" id="PF18939">
    <property type="entry name" value="DUF5686"/>
    <property type="match status" value="1"/>
</dbReference>
<dbReference type="AlphaFoldDB" id="A0A6I4INQ3"/>
<evidence type="ECO:0000313" key="1">
    <source>
        <dbReference type="EMBL" id="QQL48672.1"/>
    </source>
</evidence>
<gene>
    <name evidence="1" type="ORF">GO620_010820</name>
</gene>
<keyword evidence="1" id="KW-0645">Protease</keyword>
<organism evidence="1 2">
    <name type="scientific">Mucilaginibacter ginkgonis</name>
    <dbReference type="NCBI Taxonomy" id="2682091"/>
    <lineage>
        <taxon>Bacteria</taxon>
        <taxon>Pseudomonadati</taxon>
        <taxon>Bacteroidota</taxon>
        <taxon>Sphingobacteriia</taxon>
        <taxon>Sphingobacteriales</taxon>
        <taxon>Sphingobacteriaceae</taxon>
        <taxon>Mucilaginibacter</taxon>
    </lineage>
</organism>
<dbReference type="SUPFAM" id="SSF49464">
    <property type="entry name" value="Carboxypeptidase regulatory domain-like"/>
    <property type="match status" value="1"/>
</dbReference>
<dbReference type="Gene3D" id="2.60.40.1120">
    <property type="entry name" value="Carboxypeptidase-like, regulatory domain"/>
    <property type="match status" value="1"/>
</dbReference>
<dbReference type="Proteomes" id="UP000429232">
    <property type="component" value="Chromosome"/>
</dbReference>
<name>A0A6I4INQ3_9SPHI</name>
<dbReference type="RefSeq" id="WP_157525380.1">
    <property type="nucleotide sequence ID" value="NZ_CP066775.1"/>
</dbReference>